<dbReference type="InterPro" id="IPR029033">
    <property type="entry name" value="His_PPase_superfam"/>
</dbReference>
<dbReference type="SUPFAM" id="SSF53254">
    <property type="entry name" value="Phosphoglycerate mutase-like"/>
    <property type="match status" value="1"/>
</dbReference>
<dbReference type="Pfam" id="PF00300">
    <property type="entry name" value="His_Phos_1"/>
    <property type="match status" value="1"/>
</dbReference>
<gene>
    <name evidence="1" type="ORF">AACH06_03830</name>
</gene>
<reference evidence="1 2" key="1">
    <citation type="submission" date="2024-04" db="EMBL/GenBank/DDBJ databases">
        <title>Novel species of the genus Ideonella isolated from streams.</title>
        <authorList>
            <person name="Lu H."/>
        </authorList>
    </citation>
    <scope>NUCLEOTIDE SEQUENCE [LARGE SCALE GENOMIC DNA]</scope>
    <source>
        <strain evidence="1 2">DXS29W</strain>
    </source>
</reference>
<comment type="caution">
    <text evidence="1">The sequence shown here is derived from an EMBL/GenBank/DDBJ whole genome shotgun (WGS) entry which is preliminary data.</text>
</comment>
<dbReference type="Proteomes" id="UP001371218">
    <property type="component" value="Unassembled WGS sequence"/>
</dbReference>
<protein>
    <submittedName>
        <fullName evidence="1">Histidine phosphatase family protein</fullName>
    </submittedName>
</protein>
<accession>A0ABU9BM36</accession>
<keyword evidence="2" id="KW-1185">Reference proteome</keyword>
<sequence length="181" mass="20439">MSQALLHAWRHPRPEGAGGLCVGARTDLPVDRRRAKRLAHRIRQQARRERLPRVVATSPLQRCAAVGRWLRRWGWEHRIDADLIELDFGEWDGQPWASVSRDAVDAWCANFAHHAPGGGETLDHLLHRAAAWRASGAYCVVTHGGWMLARAWMQQRPGERPTASQWPAAPAYGSRMAWPLV</sequence>
<evidence type="ECO:0000313" key="2">
    <source>
        <dbReference type="Proteomes" id="UP001371218"/>
    </source>
</evidence>
<organism evidence="1 2">
    <name type="scientific">Ideonella lacteola</name>
    <dbReference type="NCBI Taxonomy" id="2984193"/>
    <lineage>
        <taxon>Bacteria</taxon>
        <taxon>Pseudomonadati</taxon>
        <taxon>Pseudomonadota</taxon>
        <taxon>Betaproteobacteria</taxon>
        <taxon>Burkholderiales</taxon>
        <taxon>Sphaerotilaceae</taxon>
        <taxon>Ideonella</taxon>
    </lineage>
</organism>
<proteinExistence type="predicted"/>
<evidence type="ECO:0000313" key="1">
    <source>
        <dbReference type="EMBL" id="MEK8029942.1"/>
    </source>
</evidence>
<dbReference type="Gene3D" id="3.40.50.1240">
    <property type="entry name" value="Phosphoglycerate mutase-like"/>
    <property type="match status" value="1"/>
</dbReference>
<dbReference type="SMART" id="SM00855">
    <property type="entry name" value="PGAM"/>
    <property type="match status" value="1"/>
</dbReference>
<dbReference type="RefSeq" id="WP_341424300.1">
    <property type="nucleotide sequence ID" value="NZ_JBBUTG010000002.1"/>
</dbReference>
<name>A0ABU9BM36_9BURK</name>
<dbReference type="EMBL" id="JBBUTG010000002">
    <property type="protein sequence ID" value="MEK8029942.1"/>
    <property type="molecule type" value="Genomic_DNA"/>
</dbReference>
<dbReference type="InterPro" id="IPR013078">
    <property type="entry name" value="His_Pase_superF_clade-1"/>
</dbReference>